<comment type="subcellular location">
    <subcellularLocation>
        <location evidence="1">Membrane</location>
        <topology evidence="1">Multi-pass membrane protein</topology>
    </subcellularLocation>
</comment>
<keyword evidence="4 5" id="KW-0472">Membrane</keyword>
<feature type="domain" description="NfeD-like C-terminal" evidence="6">
    <location>
        <begin position="89"/>
        <end position="148"/>
    </location>
</feature>
<evidence type="ECO:0000259" key="6">
    <source>
        <dbReference type="Pfam" id="PF01957"/>
    </source>
</evidence>
<organism evidence="7 8">
    <name type="scientific">Hoylesella saccharolytica F0055</name>
    <dbReference type="NCBI Taxonomy" id="1127699"/>
    <lineage>
        <taxon>Bacteria</taxon>
        <taxon>Pseudomonadati</taxon>
        <taxon>Bacteroidota</taxon>
        <taxon>Bacteroidia</taxon>
        <taxon>Bacteroidales</taxon>
        <taxon>Prevotellaceae</taxon>
        <taxon>Hoylesella</taxon>
    </lineage>
</organism>
<dbReference type="InterPro" id="IPR002810">
    <property type="entry name" value="NfeD-like_C"/>
</dbReference>
<dbReference type="InterPro" id="IPR052165">
    <property type="entry name" value="Membrane_assoc_protease"/>
</dbReference>
<evidence type="ECO:0000313" key="8">
    <source>
        <dbReference type="Proteomes" id="UP000010433"/>
    </source>
</evidence>
<name>L1N8M0_9BACT</name>
<dbReference type="OrthoDB" id="1119931at2"/>
<keyword evidence="2 5" id="KW-0812">Transmembrane</keyword>
<dbReference type="SUPFAM" id="SSF141322">
    <property type="entry name" value="NfeD domain-like"/>
    <property type="match status" value="1"/>
</dbReference>
<dbReference type="PATRIC" id="fig|1127699.3.peg.1514"/>
<dbReference type="STRING" id="1127699.HMPREF9151_01639"/>
<dbReference type="RefSeq" id="WP_009162944.1">
    <property type="nucleotide sequence ID" value="NZ_KB291003.1"/>
</dbReference>
<keyword evidence="8" id="KW-1185">Reference proteome</keyword>
<evidence type="ECO:0000313" key="7">
    <source>
        <dbReference type="EMBL" id="EKX99619.1"/>
    </source>
</evidence>
<evidence type="ECO:0000256" key="3">
    <source>
        <dbReference type="ARBA" id="ARBA00022989"/>
    </source>
</evidence>
<dbReference type="Gene3D" id="2.40.50.140">
    <property type="entry name" value="Nucleic acid-binding proteins"/>
    <property type="match status" value="1"/>
</dbReference>
<gene>
    <name evidence="7" type="ORF">HMPREF9151_01639</name>
</gene>
<dbReference type="InterPro" id="IPR012340">
    <property type="entry name" value="NA-bd_OB-fold"/>
</dbReference>
<keyword evidence="3 5" id="KW-1133">Transmembrane helix</keyword>
<reference evidence="7 8" key="1">
    <citation type="submission" date="2012-05" db="EMBL/GenBank/DDBJ databases">
        <authorList>
            <person name="Weinstock G."/>
            <person name="Sodergren E."/>
            <person name="Lobos E.A."/>
            <person name="Fulton L."/>
            <person name="Fulton R."/>
            <person name="Courtney L."/>
            <person name="Fronick C."/>
            <person name="O'Laughlin M."/>
            <person name="Godfrey J."/>
            <person name="Wilson R.M."/>
            <person name="Miner T."/>
            <person name="Farmer C."/>
            <person name="Delehaunty K."/>
            <person name="Cordes M."/>
            <person name="Minx P."/>
            <person name="Tomlinson C."/>
            <person name="Chen J."/>
            <person name="Wollam A."/>
            <person name="Pepin K.H."/>
            <person name="Bhonagiri V."/>
            <person name="Zhang X."/>
            <person name="Suruliraj S."/>
            <person name="Warren W."/>
            <person name="Mitreva M."/>
            <person name="Mardis E.R."/>
            <person name="Wilson R.K."/>
        </authorList>
    </citation>
    <scope>NUCLEOTIDE SEQUENCE [LARGE SCALE GENOMIC DNA]</scope>
    <source>
        <strain evidence="7 8">F0055</strain>
    </source>
</reference>
<dbReference type="HOGENOM" id="CLU_116732_2_0_10"/>
<evidence type="ECO:0000256" key="4">
    <source>
        <dbReference type="ARBA" id="ARBA00023136"/>
    </source>
</evidence>
<accession>L1N8M0</accession>
<dbReference type="PANTHER" id="PTHR33507:SF3">
    <property type="entry name" value="INNER MEMBRANE PROTEIN YBBJ"/>
    <property type="match status" value="1"/>
</dbReference>
<evidence type="ECO:0000256" key="2">
    <source>
        <dbReference type="ARBA" id="ARBA00022692"/>
    </source>
</evidence>
<dbReference type="Proteomes" id="UP000010433">
    <property type="component" value="Unassembled WGS sequence"/>
</dbReference>
<evidence type="ECO:0000256" key="1">
    <source>
        <dbReference type="ARBA" id="ARBA00004141"/>
    </source>
</evidence>
<feature type="transmembrane region" description="Helical" evidence="5">
    <location>
        <begin position="6"/>
        <end position="23"/>
    </location>
</feature>
<sequence>MITYLTSHFWIFWLLICVLCLILEISTGTFYLLCFSLGALVGVVAAGLQLPFWLQVLFFVIGSAFSILCIRPFAMKYLHRGEDCRTSNADALIGRIGVVIEEIEAHANGYVKVDGDEWKAVSADCTYIEKGAKVRIVEMNSIIVTVEKVDIVK</sequence>
<dbReference type="Pfam" id="PF01957">
    <property type="entry name" value="NfeD"/>
    <property type="match status" value="1"/>
</dbReference>
<proteinExistence type="predicted"/>
<protein>
    <submittedName>
        <fullName evidence="7">Nodulation efficiency protein D</fullName>
    </submittedName>
</protein>
<dbReference type="AlphaFoldDB" id="L1N8M0"/>
<dbReference type="PANTHER" id="PTHR33507">
    <property type="entry name" value="INNER MEMBRANE PROTEIN YBBJ"/>
    <property type="match status" value="1"/>
</dbReference>
<comment type="caution">
    <text evidence="7">The sequence shown here is derived from an EMBL/GenBank/DDBJ whole genome shotgun (WGS) entry which is preliminary data.</text>
</comment>
<feature type="transmembrane region" description="Helical" evidence="5">
    <location>
        <begin position="52"/>
        <end position="70"/>
    </location>
</feature>
<dbReference type="EMBL" id="AMEP01000099">
    <property type="protein sequence ID" value="EKX99619.1"/>
    <property type="molecule type" value="Genomic_DNA"/>
</dbReference>
<dbReference type="GO" id="GO:0005886">
    <property type="term" value="C:plasma membrane"/>
    <property type="evidence" value="ECO:0007669"/>
    <property type="project" value="TreeGrafter"/>
</dbReference>
<evidence type="ECO:0000256" key="5">
    <source>
        <dbReference type="SAM" id="Phobius"/>
    </source>
</evidence>